<dbReference type="GO" id="GO:0006310">
    <property type="term" value="P:DNA recombination"/>
    <property type="evidence" value="ECO:0007669"/>
    <property type="project" value="UniProtKB-KW"/>
</dbReference>
<keyword evidence="1" id="KW-0233">DNA recombination</keyword>
<dbReference type="EMBL" id="NCVI01000017">
    <property type="protein sequence ID" value="ORP00371.1"/>
    <property type="molecule type" value="Genomic_DNA"/>
</dbReference>
<accession>A0A1X1KLQ8</accession>
<gene>
    <name evidence="3" type="ORF">B7697_02565</name>
</gene>
<organism evidence="3 4">
    <name type="scientific">Streptococcus mitis</name>
    <dbReference type="NCBI Taxonomy" id="28037"/>
    <lineage>
        <taxon>Bacteria</taxon>
        <taxon>Bacillati</taxon>
        <taxon>Bacillota</taxon>
        <taxon>Bacilli</taxon>
        <taxon>Lactobacillales</taxon>
        <taxon>Streptococcaceae</taxon>
        <taxon>Streptococcus</taxon>
        <taxon>Streptococcus mitis group</taxon>
    </lineage>
</organism>
<feature type="domain" description="Tyr recombinase" evidence="2">
    <location>
        <begin position="1"/>
        <end position="120"/>
    </location>
</feature>
<dbReference type="InterPro" id="IPR002104">
    <property type="entry name" value="Integrase_catalytic"/>
</dbReference>
<dbReference type="AlphaFoldDB" id="A0A1X1KLQ8"/>
<dbReference type="InterPro" id="IPR011010">
    <property type="entry name" value="DNA_brk_join_enz"/>
</dbReference>
<sequence length="130" mass="15239">MVPIDEECIKILQVLKIEQETANKELGIKNRYKMIFQYYGYIHLVPDIANVNKALNVLLNELDIYPILTTKGARHTYGSYLWHKGFDLGVIAKILGHRDISMLVEVYGHTLEEKIFEEFNQIRDVWKDRS</sequence>
<dbReference type="InterPro" id="IPR013762">
    <property type="entry name" value="Integrase-like_cat_sf"/>
</dbReference>
<comment type="caution">
    <text evidence="3">The sequence shown here is derived from an EMBL/GenBank/DDBJ whole genome shotgun (WGS) entry which is preliminary data.</text>
</comment>
<reference evidence="3 4" key="1">
    <citation type="journal article" date="2016" name="Eur. J. Clin. Microbiol. Infect. Dis.">
        <title>Whole genome sequencing as a tool for phylogenetic analysis of clinical strains of Mitis group streptococci.</title>
        <authorList>
            <person name="Rasmussen L.H."/>
            <person name="Dargis R."/>
            <person name="Hojholt K."/>
            <person name="Christensen J.J."/>
            <person name="Skovgaard O."/>
            <person name="Justesen U.S."/>
            <person name="Rosenvinge F.S."/>
            <person name="Moser C."/>
            <person name="Lukjancenko O."/>
            <person name="Rasmussen S."/>
            <person name="Nielsen X.C."/>
        </authorList>
    </citation>
    <scope>NUCLEOTIDE SEQUENCE [LARGE SCALE GENOMIC DNA]</scope>
    <source>
        <strain evidence="3 4">RH_17024_08</strain>
    </source>
</reference>
<evidence type="ECO:0000313" key="3">
    <source>
        <dbReference type="EMBL" id="ORP00371.1"/>
    </source>
</evidence>
<name>A0A1X1KLQ8_STRMT</name>
<dbReference type="PROSITE" id="PS51898">
    <property type="entry name" value="TYR_RECOMBINASE"/>
    <property type="match status" value="1"/>
</dbReference>
<evidence type="ECO:0000313" key="4">
    <source>
        <dbReference type="Proteomes" id="UP000193102"/>
    </source>
</evidence>
<dbReference type="Gene3D" id="1.10.443.10">
    <property type="entry name" value="Intergrase catalytic core"/>
    <property type="match status" value="1"/>
</dbReference>
<evidence type="ECO:0000259" key="2">
    <source>
        <dbReference type="PROSITE" id="PS51898"/>
    </source>
</evidence>
<dbReference type="Pfam" id="PF00589">
    <property type="entry name" value="Phage_integrase"/>
    <property type="match status" value="1"/>
</dbReference>
<proteinExistence type="predicted"/>
<dbReference type="GO" id="GO:0015074">
    <property type="term" value="P:DNA integration"/>
    <property type="evidence" value="ECO:0007669"/>
    <property type="project" value="InterPro"/>
</dbReference>
<protein>
    <submittedName>
        <fullName evidence="3">Integrase</fullName>
    </submittedName>
</protein>
<dbReference type="GO" id="GO:0003677">
    <property type="term" value="F:DNA binding"/>
    <property type="evidence" value="ECO:0007669"/>
    <property type="project" value="InterPro"/>
</dbReference>
<dbReference type="Proteomes" id="UP000193102">
    <property type="component" value="Unassembled WGS sequence"/>
</dbReference>
<dbReference type="SUPFAM" id="SSF56349">
    <property type="entry name" value="DNA breaking-rejoining enzymes"/>
    <property type="match status" value="1"/>
</dbReference>
<evidence type="ECO:0000256" key="1">
    <source>
        <dbReference type="ARBA" id="ARBA00023172"/>
    </source>
</evidence>